<sequence>MNQFYSDVVKGLSSNPKYLLSKYFYDDAGDVIFEKIMRSPDYYLTRCELSIFKDQTQQLIEAFDAGSAQYDIVELGAGDALKTSHLLRYLVQNGKEFTYYPIDISKQVIQKLEMHLPRQIPWLQVTGLNGEYFPMLEEAGRLSGRKKVVLFLGSNIGNMYPREAQEFCRQLNGMLMPGDILLMGADLKKHPETILKAYNDEEGLTREFNLNLLRRMNSELDADFDVSAFQHFQTYDPGTGSCKSYLISLADQEVTIGSEKKVFYFSENESIFTEVSQKYSPGELGALAESAGFTSLAQFFDSRSWFTDVIWGKV</sequence>
<keyword evidence="2 4" id="KW-0808">Transferase</keyword>
<protein>
    <submittedName>
        <fullName evidence="4">L-histidine N(Alpha)-methyltransferase</fullName>
    </submittedName>
</protein>
<dbReference type="Pfam" id="PF10017">
    <property type="entry name" value="Methyltransf_33"/>
    <property type="match status" value="1"/>
</dbReference>
<evidence type="ECO:0000259" key="3">
    <source>
        <dbReference type="Pfam" id="PF10017"/>
    </source>
</evidence>
<dbReference type="GO" id="GO:0008168">
    <property type="term" value="F:methyltransferase activity"/>
    <property type="evidence" value="ECO:0007669"/>
    <property type="project" value="UniProtKB-KW"/>
</dbReference>
<dbReference type="InterPro" id="IPR019257">
    <property type="entry name" value="MeTrfase_dom"/>
</dbReference>
<evidence type="ECO:0000313" key="5">
    <source>
        <dbReference type="Proteomes" id="UP000245647"/>
    </source>
</evidence>
<evidence type="ECO:0000256" key="2">
    <source>
        <dbReference type="ARBA" id="ARBA00022679"/>
    </source>
</evidence>
<keyword evidence="5" id="KW-1185">Reference proteome</keyword>
<dbReference type="PANTHER" id="PTHR43397:SF1">
    <property type="entry name" value="ERGOTHIONEINE BIOSYNTHESIS PROTEIN 1"/>
    <property type="match status" value="1"/>
</dbReference>
<keyword evidence="1 4" id="KW-0489">Methyltransferase</keyword>
<feature type="domain" description="Histidine-specific methyltransferase SAM-dependent" evidence="3">
    <location>
        <begin position="5"/>
        <end position="311"/>
    </location>
</feature>
<dbReference type="PIRSF" id="PIRSF018005">
    <property type="entry name" value="UCP018005"/>
    <property type="match status" value="1"/>
</dbReference>
<dbReference type="Gene3D" id="3.40.50.150">
    <property type="entry name" value="Vaccinia Virus protein VP39"/>
    <property type="match status" value="1"/>
</dbReference>
<evidence type="ECO:0000313" key="4">
    <source>
        <dbReference type="EMBL" id="PWG82458.1"/>
    </source>
</evidence>
<dbReference type="RefSeq" id="WP_109413877.1">
    <property type="nucleotide sequence ID" value="NZ_QEAS01000001.1"/>
</dbReference>
<dbReference type="PANTHER" id="PTHR43397">
    <property type="entry name" value="ERGOTHIONEINE BIOSYNTHESIS PROTEIN 1"/>
    <property type="match status" value="1"/>
</dbReference>
<comment type="caution">
    <text evidence="4">The sequence shown here is derived from an EMBL/GenBank/DDBJ whole genome shotgun (WGS) entry which is preliminary data.</text>
</comment>
<dbReference type="InterPro" id="IPR029063">
    <property type="entry name" value="SAM-dependent_MTases_sf"/>
</dbReference>
<name>A0A2U2PMB1_9SPHI</name>
<dbReference type="AlphaFoldDB" id="A0A2U2PMB1"/>
<accession>A0A2U2PMB1</accession>
<dbReference type="Proteomes" id="UP000245647">
    <property type="component" value="Unassembled WGS sequence"/>
</dbReference>
<dbReference type="EMBL" id="QEAS01000001">
    <property type="protein sequence ID" value="PWG82458.1"/>
    <property type="molecule type" value="Genomic_DNA"/>
</dbReference>
<proteinExistence type="predicted"/>
<organism evidence="4 5">
    <name type="scientific">Pararcticibacter amylolyticus</name>
    <dbReference type="NCBI Taxonomy" id="2173175"/>
    <lineage>
        <taxon>Bacteria</taxon>
        <taxon>Pseudomonadati</taxon>
        <taxon>Bacteroidota</taxon>
        <taxon>Sphingobacteriia</taxon>
        <taxon>Sphingobacteriales</taxon>
        <taxon>Sphingobacteriaceae</taxon>
        <taxon>Pararcticibacter</taxon>
    </lineage>
</organism>
<reference evidence="4 5" key="1">
    <citation type="submission" date="2018-04" db="EMBL/GenBank/DDBJ databases">
        <title>Pedobacter chongqingensis sp. nov., isolated from a rottenly hemp rope.</title>
        <authorList>
            <person name="Cai Y."/>
        </authorList>
    </citation>
    <scope>NUCLEOTIDE SEQUENCE [LARGE SCALE GENOMIC DNA]</scope>
    <source>
        <strain evidence="4 5">FJ4-8</strain>
    </source>
</reference>
<dbReference type="GO" id="GO:0032259">
    <property type="term" value="P:methylation"/>
    <property type="evidence" value="ECO:0007669"/>
    <property type="project" value="UniProtKB-KW"/>
</dbReference>
<evidence type="ECO:0000256" key="1">
    <source>
        <dbReference type="ARBA" id="ARBA00022603"/>
    </source>
</evidence>
<dbReference type="InterPro" id="IPR017804">
    <property type="entry name" value="MeTrfase_EgtD-like"/>
</dbReference>
<gene>
    <name evidence="4" type="ORF">DDR33_00900</name>
</gene>
<dbReference type="OrthoDB" id="5289726at2"/>
<dbReference type="SUPFAM" id="SSF53335">
    <property type="entry name" value="S-adenosyl-L-methionine-dependent methyltransferases"/>
    <property type="match status" value="1"/>
</dbReference>
<dbReference type="InterPro" id="IPR051128">
    <property type="entry name" value="EgtD_Methyltrsf_superfamily"/>
</dbReference>